<reference evidence="8" key="1">
    <citation type="journal article" date="2020" name="Nat. Ecol. Evol.">
        <title>Deeply conserved synteny resolves early events in vertebrate evolution.</title>
        <authorList>
            <person name="Simakov O."/>
            <person name="Marletaz F."/>
            <person name="Yue J.X."/>
            <person name="O'Connell B."/>
            <person name="Jenkins J."/>
            <person name="Brandt A."/>
            <person name="Calef R."/>
            <person name="Tung C.H."/>
            <person name="Huang T.K."/>
            <person name="Schmutz J."/>
            <person name="Satoh N."/>
            <person name="Yu J.K."/>
            <person name="Putnam N.H."/>
            <person name="Green R.E."/>
            <person name="Rokhsar D.S."/>
        </authorList>
    </citation>
    <scope>NUCLEOTIDE SEQUENCE [LARGE SCALE GENOMIC DNA]</scope>
    <source>
        <strain evidence="8">S238N-H82</strain>
    </source>
</reference>
<feature type="compositionally biased region" description="Low complexity" evidence="7">
    <location>
        <begin position="253"/>
        <end position="262"/>
    </location>
</feature>
<dbReference type="GeneID" id="118423093"/>
<reference evidence="9" key="2">
    <citation type="submission" date="2025-08" db="UniProtKB">
        <authorList>
            <consortium name="RefSeq"/>
        </authorList>
    </citation>
    <scope>IDENTIFICATION</scope>
    <source>
        <strain evidence="9">S238N-H82</strain>
        <tissue evidence="9">Testes</tissue>
    </source>
</reference>
<sequence length="470" mass="52993">MREKMTEKECPLQFHDFKPVDHSKLCPRFTQILSRTEEEGIGEEELDTIQLELETLLASVSKRMRQLEGETQVLIDWQDRKDKKGSMGKVHKDSDHPHSGKRGRPEEKASTKKFKGDTATTSSSTGKWGASASTSHSTPSSHSQSGPGRPKSKQANIQQKMQEYEFTDDPLDVPRIPKNDAPNRFWQSLEPYVADITHDDLKVLEELMKPVDEESEYYKVPPLGKHYTQRWAQEDLLEEQKEGARVNEKGKSKSALGGSSSANISETSAMLKKVDSNSQKSRTRDTETNCPFGPLTQRLVSALVEENIMTPIDDTSLIDSSTKGDGQSGEASSSSPRSSSSRPFSVPHTRALEARIREELINQGLIESEDQAGEDTEDEVLSELKKRQAELKALVAHNRSAKQRLHKLAKEEIRKQELRQKARVIDNEVMDCFRKIMAARQKKRTPTKKERDAAVKALKERDAIMKLLDS</sequence>
<evidence type="ECO:0000256" key="7">
    <source>
        <dbReference type="SAM" id="MobiDB-lite"/>
    </source>
</evidence>
<feature type="region of interest" description="Disordered" evidence="7">
    <location>
        <begin position="311"/>
        <end position="346"/>
    </location>
</feature>
<name>A0A9J7N2E1_BRAFL</name>
<feature type="compositionally biased region" description="Basic and acidic residues" evidence="7">
    <location>
        <begin position="238"/>
        <end position="251"/>
    </location>
</feature>
<keyword evidence="3" id="KW-0805">Transcription regulation</keyword>
<dbReference type="AlphaFoldDB" id="A0A9J7N2E1"/>
<evidence type="ECO:0000256" key="5">
    <source>
        <dbReference type="ARBA" id="ARBA00023242"/>
    </source>
</evidence>
<dbReference type="PANTHER" id="PTHR13556">
    <property type="entry name" value="TRANSCRIPTIONAL ADAPTER 3-RELATED"/>
    <property type="match status" value="1"/>
</dbReference>
<feature type="compositionally biased region" description="Basic and acidic residues" evidence="7">
    <location>
        <begin position="77"/>
        <end position="116"/>
    </location>
</feature>
<gene>
    <name evidence="9" type="primary">LOC118423093</name>
</gene>
<dbReference type="InterPro" id="IPR019340">
    <property type="entry name" value="Histone_AcTrfase_su3"/>
</dbReference>
<feature type="compositionally biased region" description="Low complexity" evidence="7">
    <location>
        <begin position="332"/>
        <end position="345"/>
    </location>
</feature>
<dbReference type="GO" id="GO:0005634">
    <property type="term" value="C:nucleus"/>
    <property type="evidence" value="ECO:0007669"/>
    <property type="project" value="UniProtKB-SubCell"/>
</dbReference>
<feature type="region of interest" description="Disordered" evidence="7">
    <location>
        <begin position="238"/>
        <end position="293"/>
    </location>
</feature>
<accession>A0A9J7N2E1</accession>
<feature type="compositionally biased region" description="Low complexity" evidence="7">
    <location>
        <begin position="129"/>
        <end position="147"/>
    </location>
</feature>
<evidence type="ECO:0000256" key="6">
    <source>
        <dbReference type="SAM" id="Coils"/>
    </source>
</evidence>
<evidence type="ECO:0000256" key="3">
    <source>
        <dbReference type="ARBA" id="ARBA00023015"/>
    </source>
</evidence>
<organism evidence="8 9">
    <name type="scientific">Branchiostoma floridae</name>
    <name type="common">Florida lancelet</name>
    <name type="synonym">Amphioxus</name>
    <dbReference type="NCBI Taxonomy" id="7739"/>
    <lineage>
        <taxon>Eukaryota</taxon>
        <taxon>Metazoa</taxon>
        <taxon>Chordata</taxon>
        <taxon>Cephalochordata</taxon>
        <taxon>Leptocardii</taxon>
        <taxon>Amphioxiformes</taxon>
        <taxon>Branchiostomatidae</taxon>
        <taxon>Branchiostoma</taxon>
    </lineage>
</organism>
<dbReference type="KEGG" id="bfo:118423093"/>
<feature type="compositionally biased region" description="Polar residues" evidence="7">
    <location>
        <begin position="317"/>
        <end position="331"/>
    </location>
</feature>
<feature type="region of interest" description="Disordered" evidence="7">
    <location>
        <begin position="64"/>
        <end position="183"/>
    </location>
</feature>
<dbReference type="GO" id="GO:0000124">
    <property type="term" value="C:SAGA complex"/>
    <property type="evidence" value="ECO:0000318"/>
    <property type="project" value="GO_Central"/>
</dbReference>
<dbReference type="Pfam" id="PF10198">
    <property type="entry name" value="Ada3"/>
    <property type="match status" value="1"/>
</dbReference>
<dbReference type="Proteomes" id="UP000001554">
    <property type="component" value="Chromosome 9"/>
</dbReference>
<comment type="subcellular location">
    <subcellularLocation>
        <location evidence="1">Nucleus</location>
    </subcellularLocation>
</comment>
<evidence type="ECO:0000256" key="2">
    <source>
        <dbReference type="ARBA" id="ARBA00005330"/>
    </source>
</evidence>
<feature type="coiled-coil region" evidence="6">
    <location>
        <begin position="391"/>
        <end position="428"/>
    </location>
</feature>
<dbReference type="OMA" id="TPNKFWA"/>
<dbReference type="GO" id="GO:0006357">
    <property type="term" value="P:regulation of transcription by RNA polymerase II"/>
    <property type="evidence" value="ECO:0000318"/>
    <property type="project" value="GO_Central"/>
</dbReference>
<proteinExistence type="inferred from homology"/>
<dbReference type="RefSeq" id="XP_035686971.1">
    <property type="nucleotide sequence ID" value="XM_035831078.1"/>
</dbReference>
<evidence type="ECO:0000313" key="9">
    <source>
        <dbReference type="RefSeq" id="XP_035686971.1"/>
    </source>
</evidence>
<dbReference type="OrthoDB" id="1232at2759"/>
<keyword evidence="6" id="KW-0175">Coiled coil</keyword>
<dbReference type="PANTHER" id="PTHR13556:SF2">
    <property type="entry name" value="TRANSCRIPTIONAL ADAPTER 3"/>
    <property type="match status" value="1"/>
</dbReference>
<keyword evidence="4" id="KW-0804">Transcription</keyword>
<comment type="similarity">
    <text evidence="2">Belongs to the NGG1 family.</text>
</comment>
<dbReference type="GO" id="GO:0003713">
    <property type="term" value="F:transcription coactivator activity"/>
    <property type="evidence" value="ECO:0000318"/>
    <property type="project" value="GO_Central"/>
</dbReference>
<protein>
    <submittedName>
        <fullName evidence="9">Transcriptional adapter 3-A-like isoform X1</fullName>
    </submittedName>
</protein>
<evidence type="ECO:0000256" key="4">
    <source>
        <dbReference type="ARBA" id="ARBA00023163"/>
    </source>
</evidence>
<evidence type="ECO:0000256" key="1">
    <source>
        <dbReference type="ARBA" id="ARBA00004123"/>
    </source>
</evidence>
<keyword evidence="8" id="KW-1185">Reference proteome</keyword>
<evidence type="ECO:0000313" key="8">
    <source>
        <dbReference type="Proteomes" id="UP000001554"/>
    </source>
</evidence>
<keyword evidence="5" id="KW-0539">Nucleus</keyword>